<dbReference type="STRING" id="1479485.DA73_0224455"/>
<feature type="domain" description="EVE" evidence="1">
    <location>
        <begin position="2"/>
        <end position="137"/>
    </location>
</feature>
<name>A0A0C1R212_9CYAN</name>
<sequence>MAYWLFQGNPKYYRVLDAIKDFDQMPWLVTRYAQDIAPGDGVMVWVSGTQAGIYALAEVTEPAQLIKNIPDKKYWIDASRALEKQQAMIRFTHKLLKQPLLKSNLLQDPILETLLVIRAPNSTNFKVSPQEWQRVQELIKE</sequence>
<dbReference type="SUPFAM" id="SSF88697">
    <property type="entry name" value="PUA domain-like"/>
    <property type="match status" value="1"/>
</dbReference>
<gene>
    <name evidence="2" type="ORF">DA73_0224455</name>
</gene>
<dbReference type="Gene3D" id="3.10.590.10">
    <property type="entry name" value="ph1033 like domains"/>
    <property type="match status" value="1"/>
</dbReference>
<reference evidence="2" key="1">
    <citation type="journal article" date="2015" name="Genome Announc.">
        <title>Draft Genome Sequence of Tolypothrix boutellei Strain VB521301.</title>
        <authorList>
            <person name="Chandrababunaidu M.M."/>
            <person name="Singh D."/>
            <person name="Sen D."/>
            <person name="Bhan S."/>
            <person name="Das S."/>
            <person name="Gupta A."/>
            <person name="Adhikary S.P."/>
            <person name="Tripathy S."/>
        </authorList>
    </citation>
    <scope>NUCLEOTIDE SEQUENCE</scope>
    <source>
        <strain evidence="2">VB521301</strain>
    </source>
</reference>
<protein>
    <recommendedName>
        <fullName evidence="1">EVE domain-containing protein</fullName>
    </recommendedName>
</protein>
<proteinExistence type="predicted"/>
<dbReference type="OrthoDB" id="460469at2"/>
<organism evidence="2">
    <name type="scientific">Tolypothrix bouteillei VB521301</name>
    <dbReference type="NCBI Taxonomy" id="1479485"/>
    <lineage>
        <taxon>Bacteria</taxon>
        <taxon>Bacillati</taxon>
        <taxon>Cyanobacteriota</taxon>
        <taxon>Cyanophyceae</taxon>
        <taxon>Nostocales</taxon>
        <taxon>Tolypothrichaceae</taxon>
        <taxon>Tolypothrix</taxon>
    </lineage>
</organism>
<comment type="caution">
    <text evidence="2">The sequence shown here is derived from an EMBL/GenBank/DDBJ whole genome shotgun (WGS) entry which is preliminary data.</text>
</comment>
<dbReference type="Pfam" id="PF01878">
    <property type="entry name" value="EVE"/>
    <property type="match status" value="1"/>
</dbReference>
<dbReference type="AlphaFoldDB" id="A0A0C1R212"/>
<evidence type="ECO:0000313" key="2">
    <source>
        <dbReference type="EMBL" id="KIE09893.1"/>
    </source>
</evidence>
<dbReference type="InterPro" id="IPR002740">
    <property type="entry name" value="EVE_domain"/>
</dbReference>
<dbReference type="InterPro" id="IPR015947">
    <property type="entry name" value="PUA-like_sf"/>
</dbReference>
<accession>A0A0C1R212</accession>
<evidence type="ECO:0000259" key="1">
    <source>
        <dbReference type="Pfam" id="PF01878"/>
    </source>
</evidence>
<dbReference type="EMBL" id="JHEG02000053">
    <property type="protein sequence ID" value="KIE09893.1"/>
    <property type="molecule type" value="Genomic_DNA"/>
</dbReference>